<dbReference type="EMBL" id="JAZGSY010000048">
    <property type="protein sequence ID" value="KAL1842277.1"/>
    <property type="molecule type" value="Genomic_DNA"/>
</dbReference>
<name>A0ABR3VK99_HUMIN</name>
<proteinExistence type="predicted"/>
<evidence type="ECO:0000313" key="1">
    <source>
        <dbReference type="EMBL" id="KAL1842277.1"/>
    </source>
</evidence>
<dbReference type="Proteomes" id="UP001583172">
    <property type="component" value="Unassembled WGS sequence"/>
</dbReference>
<keyword evidence="2" id="KW-1185">Reference proteome</keyword>
<organism evidence="1 2">
    <name type="scientific">Humicola insolens</name>
    <name type="common">Soft-rot fungus</name>
    <dbReference type="NCBI Taxonomy" id="85995"/>
    <lineage>
        <taxon>Eukaryota</taxon>
        <taxon>Fungi</taxon>
        <taxon>Dikarya</taxon>
        <taxon>Ascomycota</taxon>
        <taxon>Pezizomycotina</taxon>
        <taxon>Sordariomycetes</taxon>
        <taxon>Sordariomycetidae</taxon>
        <taxon>Sordariales</taxon>
        <taxon>Chaetomiaceae</taxon>
        <taxon>Mycothermus</taxon>
    </lineage>
</organism>
<accession>A0ABR3VK99</accession>
<sequence>MASQPFKTLIPSHLKSASNSSNLDEVEFAKRHHGKTRSHMAFENTSTNIAAAQMRNALTNLAETCKDPEQKKASRWE</sequence>
<reference evidence="1 2" key="1">
    <citation type="journal article" date="2024" name="Commun. Biol.">
        <title>Comparative genomic analysis of thermophilic fungi reveals convergent evolutionary adaptations and gene losses.</title>
        <authorList>
            <person name="Steindorff A.S."/>
            <person name="Aguilar-Pontes M.V."/>
            <person name="Robinson A.J."/>
            <person name="Andreopoulos B."/>
            <person name="LaButti K."/>
            <person name="Kuo A."/>
            <person name="Mondo S."/>
            <person name="Riley R."/>
            <person name="Otillar R."/>
            <person name="Haridas S."/>
            <person name="Lipzen A."/>
            <person name="Grimwood J."/>
            <person name="Schmutz J."/>
            <person name="Clum A."/>
            <person name="Reid I.D."/>
            <person name="Moisan M.C."/>
            <person name="Butler G."/>
            <person name="Nguyen T.T.M."/>
            <person name="Dewar K."/>
            <person name="Conant G."/>
            <person name="Drula E."/>
            <person name="Henrissat B."/>
            <person name="Hansel C."/>
            <person name="Singer S."/>
            <person name="Hutchinson M.I."/>
            <person name="de Vries R.P."/>
            <person name="Natvig D.O."/>
            <person name="Powell A.J."/>
            <person name="Tsang A."/>
            <person name="Grigoriev I.V."/>
        </authorList>
    </citation>
    <scope>NUCLEOTIDE SEQUENCE [LARGE SCALE GENOMIC DNA]</scope>
    <source>
        <strain evidence="1 2">CBS 620.91</strain>
    </source>
</reference>
<gene>
    <name evidence="1" type="ORF">VTJ49DRAFT_5662</name>
</gene>
<evidence type="ECO:0000313" key="2">
    <source>
        <dbReference type="Proteomes" id="UP001583172"/>
    </source>
</evidence>
<protein>
    <submittedName>
        <fullName evidence="1">Uncharacterized protein</fullName>
    </submittedName>
</protein>
<comment type="caution">
    <text evidence="1">The sequence shown here is derived from an EMBL/GenBank/DDBJ whole genome shotgun (WGS) entry which is preliminary data.</text>
</comment>